<feature type="domain" description="RRM" evidence="2">
    <location>
        <begin position="126"/>
        <end position="199"/>
    </location>
</feature>
<evidence type="ECO:0000313" key="3">
    <source>
        <dbReference type="EMBL" id="CAE8632375.1"/>
    </source>
</evidence>
<dbReference type="EMBL" id="CAJNNV010030389">
    <property type="protein sequence ID" value="CAE8632375.1"/>
    <property type="molecule type" value="Genomic_DNA"/>
</dbReference>
<comment type="caution">
    <text evidence="3">The sequence shown here is derived from an EMBL/GenBank/DDBJ whole genome shotgun (WGS) entry which is preliminary data.</text>
</comment>
<feature type="compositionally biased region" description="Low complexity" evidence="1">
    <location>
        <begin position="240"/>
        <end position="259"/>
    </location>
</feature>
<dbReference type="SUPFAM" id="SSF54928">
    <property type="entry name" value="RNA-binding domain, RBD"/>
    <property type="match status" value="1"/>
</dbReference>
<feature type="region of interest" description="Disordered" evidence="1">
    <location>
        <begin position="1"/>
        <end position="21"/>
    </location>
</feature>
<evidence type="ECO:0000259" key="2">
    <source>
        <dbReference type="SMART" id="SM00360"/>
    </source>
</evidence>
<dbReference type="GO" id="GO:0003723">
    <property type="term" value="F:RNA binding"/>
    <property type="evidence" value="ECO:0007669"/>
    <property type="project" value="InterPro"/>
</dbReference>
<dbReference type="InterPro" id="IPR000504">
    <property type="entry name" value="RRM_dom"/>
</dbReference>
<reference evidence="3" key="1">
    <citation type="submission" date="2021-02" db="EMBL/GenBank/DDBJ databases">
        <authorList>
            <person name="Dougan E. K."/>
            <person name="Rhodes N."/>
            <person name="Thang M."/>
            <person name="Chan C."/>
        </authorList>
    </citation>
    <scope>NUCLEOTIDE SEQUENCE</scope>
</reference>
<keyword evidence="4" id="KW-1185">Reference proteome</keyword>
<accession>A0A813H422</accession>
<feature type="compositionally biased region" description="Polar residues" evidence="1">
    <location>
        <begin position="223"/>
        <end position="234"/>
    </location>
</feature>
<feature type="region of interest" description="Disordered" evidence="1">
    <location>
        <begin position="223"/>
        <end position="299"/>
    </location>
</feature>
<dbReference type="InterPro" id="IPR012677">
    <property type="entry name" value="Nucleotide-bd_a/b_plait_sf"/>
</dbReference>
<dbReference type="Gene3D" id="3.30.70.330">
    <property type="match status" value="1"/>
</dbReference>
<dbReference type="InterPro" id="IPR035979">
    <property type="entry name" value="RBD_domain_sf"/>
</dbReference>
<dbReference type="CDD" id="cd00590">
    <property type="entry name" value="RRM_SF"/>
    <property type="match status" value="1"/>
</dbReference>
<evidence type="ECO:0000313" key="4">
    <source>
        <dbReference type="Proteomes" id="UP000654075"/>
    </source>
</evidence>
<gene>
    <name evidence="3" type="ORF">PGLA1383_LOCUS48358</name>
</gene>
<sequence length="299" mass="33497">MIESGREGDFHPTHEATTEVSRKLVKQARRIENFRRARDYLDDTAADDAEKTFQRRKICSDLWRSFCKIGGFGESFVSWFKEKTGMRLPSAMSFPDAAFTVELELRMKAITNLFVHYDIAAAEERIIRVNGIPPEWTVFDLRTFFEEQGEGHVESANLCRQKLGHSCSAYAIFQYREEALLAARITDRLEVRDSRGQCFELICEVSTSWVFDFPPADLQVSDTSAAAATPNDTGSDLGVPQSSVSQQQQQPSRSRARPSCAPHVAGMASDSEPVFMAPTSKALPRPAKRKFTDADGHSS</sequence>
<dbReference type="Proteomes" id="UP000654075">
    <property type="component" value="Unassembled WGS sequence"/>
</dbReference>
<organism evidence="3 4">
    <name type="scientific">Polarella glacialis</name>
    <name type="common">Dinoflagellate</name>
    <dbReference type="NCBI Taxonomy" id="89957"/>
    <lineage>
        <taxon>Eukaryota</taxon>
        <taxon>Sar</taxon>
        <taxon>Alveolata</taxon>
        <taxon>Dinophyceae</taxon>
        <taxon>Suessiales</taxon>
        <taxon>Suessiaceae</taxon>
        <taxon>Polarella</taxon>
    </lineage>
</organism>
<dbReference type="AlphaFoldDB" id="A0A813H422"/>
<dbReference type="SMART" id="SM00360">
    <property type="entry name" value="RRM"/>
    <property type="match status" value="1"/>
</dbReference>
<feature type="compositionally biased region" description="Basic and acidic residues" evidence="1">
    <location>
        <begin position="290"/>
        <end position="299"/>
    </location>
</feature>
<evidence type="ECO:0000256" key="1">
    <source>
        <dbReference type="SAM" id="MobiDB-lite"/>
    </source>
</evidence>
<name>A0A813H422_POLGL</name>
<proteinExistence type="predicted"/>
<protein>
    <recommendedName>
        <fullName evidence="2">RRM domain-containing protein</fullName>
    </recommendedName>
</protein>